<protein>
    <submittedName>
        <fullName evidence="1">NEQ070</fullName>
    </submittedName>
</protein>
<dbReference type="KEGG" id="neq:NEQ070"/>
<accession>Q74N72</accession>
<keyword evidence="2" id="KW-1185">Reference proteome</keyword>
<dbReference type="Proteomes" id="UP000000578">
    <property type="component" value="Chromosome"/>
</dbReference>
<name>Q74N72_NANEQ</name>
<dbReference type="EnsemblBacteria" id="AAR38925">
    <property type="protein sequence ID" value="AAR38925"/>
    <property type="gene ID" value="NEQ070"/>
</dbReference>
<proteinExistence type="predicted"/>
<dbReference type="EMBL" id="AE017199">
    <property type="protein sequence ID" value="AAR38925.1"/>
    <property type="molecule type" value="Genomic_DNA"/>
</dbReference>
<dbReference type="STRING" id="228908.NEQ070"/>
<reference evidence="1 2" key="1">
    <citation type="journal article" date="2003" name="Proc. Natl. Acad. Sci. U.S.A.">
        <title>The genome of Nanoarchaeum equitans: insights into early archaeal evolution and derived parasitism.</title>
        <authorList>
            <person name="Waters E."/>
            <person name="Hohn M.J."/>
            <person name="Ahel I."/>
            <person name="Graham D.E."/>
            <person name="Adams M.D."/>
            <person name="Barnstead M."/>
            <person name="Beeson K.Y."/>
            <person name="Bibbs L."/>
            <person name="Bolanos R."/>
            <person name="Keller M."/>
            <person name="Kretz K."/>
            <person name="Lin X."/>
            <person name="Mathur E."/>
            <person name="Ni J."/>
            <person name="Podar M."/>
            <person name="Richardson T."/>
            <person name="Sutton G.G."/>
            <person name="Simon M."/>
            <person name="Soll D."/>
            <person name="Stetter K.O."/>
            <person name="Short J.M."/>
            <person name="Noordewier M."/>
        </authorList>
    </citation>
    <scope>NUCLEOTIDE SEQUENCE [LARGE SCALE GENOMIC DNA]</scope>
    <source>
        <strain evidence="1 2">Kin4-M</strain>
    </source>
</reference>
<sequence>MGEDPSFLGNKKFSINVYKLPTGDLLIIPDYISKEAQEKLHQYFVEGINSYKVRLEKLFPEVKVNSCYTVDVLPSNCPHPIVPMLSVYLNIDHKPFIIYGIGEHNAARHIEAFHKKVNNRSLLTGIKDPKYGIPISLSWVWGEVLTWFLSDKPELMDYRDLVYADRIYKMDVSIGHHGDIESIKQLEKSVRGEGEHVDNIFGVALAKQLDREGYDLEYVVKRVKEKPFLTLEDMDKIEKRLSIDAPSILNIIKAVVKAKEDRNYI</sequence>
<dbReference type="AlphaFoldDB" id="Q74N72"/>
<evidence type="ECO:0000313" key="2">
    <source>
        <dbReference type="Proteomes" id="UP000000578"/>
    </source>
</evidence>
<gene>
    <name evidence="1" type="ordered locus">NEQ070</name>
</gene>
<organism evidence="1 2">
    <name type="scientific">Nanoarchaeum equitans (strain Kin4-M)</name>
    <dbReference type="NCBI Taxonomy" id="228908"/>
    <lineage>
        <taxon>Archaea</taxon>
        <taxon>Nanobdellota</taxon>
        <taxon>Candidatus Nanoarchaeia</taxon>
        <taxon>Nanoarchaeales</taxon>
        <taxon>Nanoarchaeaceae</taxon>
        <taxon>Nanoarchaeum</taxon>
    </lineage>
</organism>
<evidence type="ECO:0000313" key="1">
    <source>
        <dbReference type="EMBL" id="AAR38925.1"/>
    </source>
</evidence>
<dbReference type="HOGENOM" id="CLU_1048133_0_0_2"/>
<dbReference type="BioCyc" id="NEQU228908:GJB6-77-MONOMER"/>